<evidence type="ECO:0000313" key="1">
    <source>
        <dbReference type="EMBL" id="QIY89490.1"/>
    </source>
</evidence>
<proteinExistence type="predicted"/>
<accession>A0ABX6KLG5</accession>
<protein>
    <submittedName>
        <fullName evidence="1">Uncharacterized protein</fullName>
    </submittedName>
</protein>
<dbReference type="RefSeq" id="WP_168237462.1">
    <property type="nucleotide sequence ID" value="NZ_CP050995.1"/>
</dbReference>
<dbReference type="Proteomes" id="UP000501570">
    <property type="component" value="Chromosome"/>
</dbReference>
<keyword evidence="2" id="KW-1185">Reference proteome</keyword>
<gene>
    <name evidence="1" type="ORF">FOB44_01960</name>
</gene>
<name>A0ABX6KLG5_CHRGL</name>
<evidence type="ECO:0000313" key="2">
    <source>
        <dbReference type="Proteomes" id="UP000501570"/>
    </source>
</evidence>
<dbReference type="EMBL" id="CP050995">
    <property type="protein sequence ID" value="QIY89490.1"/>
    <property type="molecule type" value="Genomic_DNA"/>
</dbReference>
<sequence length="70" mass="8034">MKLEFSPLSEVSRLRSKFKGNNLIDYSTSGNQNKKIPAFVGIFKQNNLQFSIIKEISHEKMPDIFVFGIL</sequence>
<reference evidence="1 2" key="1">
    <citation type="submission" date="2019-09" db="EMBL/GenBank/DDBJ databases">
        <title>FDA dAtabase for Regulatory Grade micrObial Sequences (FDA-ARGOS): Supporting development and validation of Infectious Disease Dx tests.</title>
        <authorList>
            <person name="Sciortino C."/>
            <person name="Tallon L."/>
            <person name="Sadzewicz L."/>
            <person name="Vavikolanu K."/>
            <person name="Mehta A."/>
            <person name="Aluvathingal J."/>
            <person name="Nadendla S."/>
            <person name="Nandy P."/>
            <person name="Geyer C."/>
            <person name="Yan Y."/>
            <person name="Sichtig H."/>
        </authorList>
    </citation>
    <scope>NUCLEOTIDE SEQUENCE [LARGE SCALE GENOMIC DNA]</scope>
    <source>
        <strain evidence="1 2">FDAARGOS_636</strain>
    </source>
</reference>
<organism evidence="1 2">
    <name type="scientific">Chryseobacterium gallinarum</name>
    <dbReference type="NCBI Taxonomy" id="1324352"/>
    <lineage>
        <taxon>Bacteria</taxon>
        <taxon>Pseudomonadati</taxon>
        <taxon>Bacteroidota</taxon>
        <taxon>Flavobacteriia</taxon>
        <taxon>Flavobacteriales</taxon>
        <taxon>Weeksellaceae</taxon>
        <taxon>Chryseobacterium group</taxon>
        <taxon>Chryseobacterium</taxon>
    </lineage>
</organism>